<feature type="transmembrane region" description="Helical" evidence="1">
    <location>
        <begin position="91"/>
        <end position="107"/>
    </location>
</feature>
<reference evidence="2" key="1">
    <citation type="submission" date="2021-12" db="EMBL/GenBank/DDBJ databases">
        <authorList>
            <person name="Cha I.-T."/>
            <person name="Lee K.-E."/>
            <person name="Park S.-J."/>
        </authorList>
    </citation>
    <scope>NUCLEOTIDE SEQUENCE</scope>
    <source>
        <strain evidence="2">YSM-43</strain>
    </source>
</reference>
<dbReference type="EMBL" id="CP090145">
    <property type="protein sequence ID" value="UOX35178.1"/>
    <property type="molecule type" value="Genomic_DNA"/>
</dbReference>
<accession>A0ABY4HR50</accession>
<keyword evidence="1" id="KW-0812">Transmembrane</keyword>
<proteinExistence type="predicted"/>
<evidence type="ECO:0000313" key="2">
    <source>
        <dbReference type="EMBL" id="UOX35178.1"/>
    </source>
</evidence>
<evidence type="ECO:0000256" key="1">
    <source>
        <dbReference type="SAM" id="Phobius"/>
    </source>
</evidence>
<gene>
    <name evidence="2" type="ORF">LXD69_06590</name>
</gene>
<organism evidence="2 3">
    <name type="scientific">Flavobacterium sediminilitoris</name>
    <dbReference type="NCBI Taxonomy" id="2024526"/>
    <lineage>
        <taxon>Bacteria</taxon>
        <taxon>Pseudomonadati</taxon>
        <taxon>Bacteroidota</taxon>
        <taxon>Flavobacteriia</taxon>
        <taxon>Flavobacteriales</taxon>
        <taxon>Flavobacteriaceae</taxon>
        <taxon>Flavobacterium</taxon>
    </lineage>
</organism>
<name>A0ABY4HR50_9FLAO</name>
<reference evidence="2" key="2">
    <citation type="submission" date="2022-04" db="EMBL/GenBank/DDBJ databases">
        <title>Complete Genome Sequence of Flavobacterium sediminilitoris YSM-43, Isolated from a Tidal Sediment.</title>
        <authorList>
            <person name="Lee P.A."/>
        </authorList>
    </citation>
    <scope>NUCLEOTIDE SEQUENCE</scope>
    <source>
        <strain evidence="2">YSM-43</strain>
    </source>
</reference>
<protein>
    <submittedName>
        <fullName evidence="2">Uncharacterized protein</fullName>
    </submittedName>
</protein>
<feature type="transmembrane region" description="Helical" evidence="1">
    <location>
        <begin position="191"/>
        <end position="211"/>
    </location>
</feature>
<sequence>MQLTTEQINRLYEFTRQHYVEWYDLQTELVDHLANAIEKQWLENPKIPFEDVLQLEFKKFGVFGFMDVVEKRQASLSKKYNMIIWKHFKDFFKLPQIIGTFLATYILSKILSILFFDAIFPIIFLTGILISIFFFSFTKRKINQQKKEDKKRWLFEEIIYSYGHFSGLLFIPLQIVNGANIFNETIIEKPILLLLVSFIIVSYYLIMYVIIKIIPSKAEVYLKETYPEYELVD</sequence>
<feature type="transmembrane region" description="Helical" evidence="1">
    <location>
        <begin position="158"/>
        <end position="179"/>
    </location>
</feature>
<dbReference type="Proteomes" id="UP000830454">
    <property type="component" value="Chromosome"/>
</dbReference>
<feature type="transmembrane region" description="Helical" evidence="1">
    <location>
        <begin position="113"/>
        <end position="137"/>
    </location>
</feature>
<keyword evidence="1" id="KW-1133">Transmembrane helix</keyword>
<dbReference type="RefSeq" id="WP_045969785.1">
    <property type="nucleotide sequence ID" value="NZ_CP090145.1"/>
</dbReference>
<keyword evidence="1" id="KW-0472">Membrane</keyword>
<keyword evidence="3" id="KW-1185">Reference proteome</keyword>
<evidence type="ECO:0000313" key="3">
    <source>
        <dbReference type="Proteomes" id="UP000830454"/>
    </source>
</evidence>